<keyword evidence="7" id="KW-0511">Multifunctional enzyme</keyword>
<keyword evidence="4" id="KW-0378">Hydrolase</keyword>
<keyword evidence="6" id="KW-0560">Oxidoreductase</keyword>
<feature type="region of interest" description="Disordered" evidence="8">
    <location>
        <begin position="346"/>
        <end position="375"/>
    </location>
</feature>
<dbReference type="VEuPathDB" id="TriTrypDB:TcCLB.511809.20"/>
<dbReference type="SUPFAM" id="SSF51735">
    <property type="entry name" value="NAD(P)-binding Rossmann-fold domains"/>
    <property type="match status" value="1"/>
</dbReference>
<dbReference type="PRINTS" id="PR00085">
    <property type="entry name" value="THFDHDRGNASE"/>
</dbReference>
<dbReference type="Gene3D" id="3.40.50.720">
    <property type="entry name" value="NAD(P)-binding Rossmann-like Domain"/>
    <property type="match status" value="1"/>
</dbReference>
<dbReference type="PANTHER" id="PTHR48099">
    <property type="entry name" value="C-1-TETRAHYDROFOLATE SYNTHASE, CYTOPLASMIC-RELATED"/>
    <property type="match status" value="1"/>
</dbReference>
<gene>
    <name evidence="11" type="ORF">C4B63_114g20</name>
</gene>
<dbReference type="Pfam" id="PF00763">
    <property type="entry name" value="THF_DHG_CYH"/>
    <property type="match status" value="1"/>
</dbReference>
<evidence type="ECO:0000259" key="9">
    <source>
        <dbReference type="Pfam" id="PF00763"/>
    </source>
</evidence>
<evidence type="ECO:0000256" key="4">
    <source>
        <dbReference type="ARBA" id="ARBA00022801"/>
    </source>
</evidence>
<dbReference type="OrthoDB" id="5126881at2759"/>
<dbReference type="VEuPathDB" id="TriTrypDB:C4B63_114g20"/>
<comment type="pathway">
    <text evidence="1">One-carbon metabolism; tetrahydrofolate interconversion.</text>
</comment>
<dbReference type="VEuPathDB" id="TriTrypDB:BCY84_17476"/>
<feature type="domain" description="Tetrahydrofolate dehydrogenase/cyclohydrolase NAD(P)-binding" evidence="10">
    <location>
        <begin position="190"/>
        <end position="326"/>
    </location>
</feature>
<dbReference type="VEuPathDB" id="TriTrypDB:TCSYLVIO_001165"/>
<evidence type="ECO:0000256" key="8">
    <source>
        <dbReference type="SAM" id="MobiDB-lite"/>
    </source>
</evidence>
<dbReference type="GO" id="GO:0005829">
    <property type="term" value="C:cytosol"/>
    <property type="evidence" value="ECO:0007669"/>
    <property type="project" value="TreeGrafter"/>
</dbReference>
<dbReference type="SUPFAM" id="SSF53223">
    <property type="entry name" value="Aminoacid dehydrogenase-like, N-terminal domain"/>
    <property type="match status" value="1"/>
</dbReference>
<feature type="domain" description="Tetrahydrofolate dehydrogenase/cyclohydrolase catalytic" evidence="9">
    <location>
        <begin position="8"/>
        <end position="117"/>
    </location>
</feature>
<evidence type="ECO:0000256" key="3">
    <source>
        <dbReference type="ARBA" id="ARBA00022563"/>
    </source>
</evidence>
<dbReference type="InterPro" id="IPR020630">
    <property type="entry name" value="THF_DH/CycHdrlase_cat_dom"/>
</dbReference>
<dbReference type="Proteomes" id="UP000246121">
    <property type="component" value="Unassembled WGS sequence"/>
</dbReference>
<dbReference type="GO" id="GO:0004488">
    <property type="term" value="F:methylenetetrahydrofolate dehydrogenase (NADP+) activity"/>
    <property type="evidence" value="ECO:0007669"/>
    <property type="project" value="InterPro"/>
</dbReference>
<dbReference type="EMBL" id="PRFA01000114">
    <property type="protein sequence ID" value="PWU86633.1"/>
    <property type="molecule type" value="Genomic_DNA"/>
</dbReference>
<dbReference type="VEuPathDB" id="TriTrypDB:ECC02_008017"/>
<accession>A0A2V2UWL5</accession>
<dbReference type="GO" id="GO:0035999">
    <property type="term" value="P:tetrahydrofolate interconversion"/>
    <property type="evidence" value="ECO:0007669"/>
    <property type="project" value="TreeGrafter"/>
</dbReference>
<proteinExistence type="inferred from homology"/>
<dbReference type="InterPro" id="IPR036291">
    <property type="entry name" value="NAD(P)-bd_dom_sf"/>
</dbReference>
<dbReference type="VEuPathDB" id="TriTrypDB:TcBrA4_0092930"/>
<dbReference type="CDD" id="cd01080">
    <property type="entry name" value="NAD_bind_m-THF_DH_Cyclohyd"/>
    <property type="match status" value="1"/>
</dbReference>
<name>A0A2V2UWL5_TRYCR</name>
<dbReference type="VEuPathDB" id="TriTrypDB:TCDM_06821"/>
<protein>
    <submittedName>
        <fullName evidence="11">Putative C-1-tetrahydrofolate synthase, cytoplasmic</fullName>
    </submittedName>
</protein>
<evidence type="ECO:0000313" key="11">
    <source>
        <dbReference type="EMBL" id="PWU86633.1"/>
    </source>
</evidence>
<dbReference type="PANTHER" id="PTHR48099:SF5">
    <property type="entry name" value="C-1-TETRAHYDROFOLATE SYNTHASE, CYTOPLASMIC"/>
    <property type="match status" value="1"/>
</dbReference>
<evidence type="ECO:0000259" key="10">
    <source>
        <dbReference type="Pfam" id="PF02882"/>
    </source>
</evidence>
<dbReference type="VEuPathDB" id="TriTrypDB:C3747_22g367"/>
<evidence type="ECO:0000256" key="6">
    <source>
        <dbReference type="ARBA" id="ARBA00023002"/>
    </source>
</evidence>
<dbReference type="VEuPathDB" id="TriTrypDB:TcG_06406"/>
<evidence type="ECO:0000313" key="12">
    <source>
        <dbReference type="Proteomes" id="UP000246121"/>
    </source>
</evidence>
<dbReference type="InterPro" id="IPR046346">
    <property type="entry name" value="Aminoacid_DH-like_N_sf"/>
</dbReference>
<keyword evidence="3" id="KW-0554">One-carbon metabolism</keyword>
<comment type="subunit">
    <text evidence="2">Homodimer.</text>
</comment>
<reference evidence="11 12" key="1">
    <citation type="journal article" date="2018" name="Microb. Genom.">
        <title>Expanding an expanded genome: long-read sequencing of Trypanosoma cruzi.</title>
        <authorList>
            <person name="Berna L."/>
            <person name="Rodriguez M."/>
            <person name="Chiribao M.L."/>
            <person name="Parodi-Talice A."/>
            <person name="Pita S."/>
            <person name="Rijo G."/>
            <person name="Alvarez-Valin F."/>
            <person name="Robello C."/>
        </authorList>
    </citation>
    <scope>NUCLEOTIDE SEQUENCE [LARGE SCALE GENOMIC DNA]</scope>
    <source>
        <strain evidence="11 12">Dm28c</strain>
    </source>
</reference>
<dbReference type="Gene3D" id="3.40.50.10860">
    <property type="entry name" value="Leucine Dehydrogenase, chain A, domain 1"/>
    <property type="match status" value="1"/>
</dbReference>
<dbReference type="InterPro" id="IPR020631">
    <property type="entry name" value="THF_DH/CycHdrlase_NAD-bd_dom"/>
</dbReference>
<evidence type="ECO:0000256" key="7">
    <source>
        <dbReference type="ARBA" id="ARBA00023268"/>
    </source>
</evidence>
<dbReference type="Pfam" id="PF02882">
    <property type="entry name" value="THF_DHG_CYH_C"/>
    <property type="match status" value="1"/>
</dbReference>
<organism evidence="11 12">
    <name type="scientific">Trypanosoma cruzi</name>
    <dbReference type="NCBI Taxonomy" id="5693"/>
    <lineage>
        <taxon>Eukaryota</taxon>
        <taxon>Discoba</taxon>
        <taxon>Euglenozoa</taxon>
        <taxon>Kinetoplastea</taxon>
        <taxon>Metakinetoplastina</taxon>
        <taxon>Trypanosomatida</taxon>
        <taxon>Trypanosomatidae</taxon>
        <taxon>Trypanosoma</taxon>
        <taxon>Schizotrypanum</taxon>
    </lineage>
</organism>
<keyword evidence="5" id="KW-0521">NADP</keyword>
<dbReference type="FunFam" id="3.40.50.10860:FF:000005">
    <property type="entry name" value="C-1-tetrahydrofolate synthase, cytoplasmic, putative"/>
    <property type="match status" value="1"/>
</dbReference>
<evidence type="ECO:0000256" key="1">
    <source>
        <dbReference type="ARBA" id="ARBA00004777"/>
    </source>
</evidence>
<dbReference type="VEuPathDB" id="TriTrypDB:TcCL_NonESM09544"/>
<evidence type="ECO:0000256" key="2">
    <source>
        <dbReference type="ARBA" id="ARBA00011738"/>
    </source>
</evidence>
<evidence type="ECO:0000256" key="5">
    <source>
        <dbReference type="ARBA" id="ARBA00022857"/>
    </source>
</evidence>
<comment type="caution">
    <text evidence="11">The sequence shown here is derived from an EMBL/GenBank/DDBJ whole genome shotgun (WGS) entry which is preliminary data.</text>
</comment>
<dbReference type="HAMAP" id="MF_01576">
    <property type="entry name" value="THF_DHG_CYH"/>
    <property type="match status" value="1"/>
</dbReference>
<sequence length="375" mass="40436">MKAEILVGRPLSGTLVERIQHEVARLSCSPSLAVVMVGNRQDSRRYVSVKQRTAEACGIRFHLLSLPETVSEERLHQELRRISDDNAFDGVLLQLPIPSHLRVRPALLCIHPGKDVDGLHPINAGSLFLDGNPIYEEAVHRGSSAEKEEALASRLLNEGRYFVPCTALAVHALLFSYLANRTAVVPTPSKKPKNLHAVIINKSMVVGVPTAALLQKEDNFLVTLCSRSNDLEAVKEVSRQADVLVTALGIPRVVTADFVKPGAIVLDVAINEDCASGGEMPSGSRRVCGDVDLASVREKAAAVTPVPGGIGPLTVAYLMQNTLKAHLLAKNHINLFSPLTSTQGNAEWNNEGHTEADFNRMGVDTHDSAGVGKVE</sequence>
<dbReference type="VEuPathDB" id="TriTrypDB:TcCLB.508207.240"/>
<feature type="compositionally biased region" description="Basic and acidic residues" evidence="8">
    <location>
        <begin position="350"/>
        <end position="367"/>
    </location>
</feature>
<dbReference type="InterPro" id="IPR000672">
    <property type="entry name" value="THF_DH/CycHdrlase"/>
</dbReference>
<dbReference type="VEuPathDB" id="TriTrypDB:Tc_MARK_33"/>
<dbReference type="GO" id="GO:0004477">
    <property type="term" value="F:methenyltetrahydrofolate cyclohydrolase activity"/>
    <property type="evidence" value="ECO:0007669"/>
    <property type="project" value="TreeGrafter"/>
</dbReference>
<dbReference type="AlphaFoldDB" id="A0A2V2UWL5"/>